<accession>A0A7C5UT58</accession>
<organism evidence="2">
    <name type="scientific">Ignisphaera aggregans</name>
    <dbReference type="NCBI Taxonomy" id="334771"/>
    <lineage>
        <taxon>Archaea</taxon>
        <taxon>Thermoproteota</taxon>
        <taxon>Thermoprotei</taxon>
        <taxon>Desulfurococcales</taxon>
        <taxon>Desulfurococcaceae</taxon>
        <taxon>Ignisphaera</taxon>
    </lineage>
</organism>
<evidence type="ECO:0000259" key="1">
    <source>
        <dbReference type="PROSITE" id="PS50910"/>
    </source>
</evidence>
<dbReference type="Pfam" id="PF05168">
    <property type="entry name" value="HEPN"/>
    <property type="match status" value="1"/>
</dbReference>
<dbReference type="EMBL" id="DRUB01000022">
    <property type="protein sequence ID" value="HHR95406.1"/>
    <property type="molecule type" value="Genomic_DNA"/>
</dbReference>
<sequence>MNNITMAKAYIRQASERLRHAKEAVEEGNYPYVVRQCQEAVELSLKAALRLIGVEPPKWHDVGPALRREVDRFPQWFRGLVPKFARISRMLRREREPSMYGDEESGVPPDELYDVEDAKEALNWATEVFQVVSKLFKELTGLEIE</sequence>
<dbReference type="PROSITE" id="PS50910">
    <property type="entry name" value="HEPN"/>
    <property type="match status" value="1"/>
</dbReference>
<dbReference type="InterPro" id="IPR007842">
    <property type="entry name" value="HEPN_dom"/>
</dbReference>
<comment type="caution">
    <text evidence="2">The sequence shown here is derived from an EMBL/GenBank/DDBJ whole genome shotgun (WGS) entry which is preliminary data.</text>
</comment>
<feature type="domain" description="HEPN" evidence="1">
    <location>
        <begin position="11"/>
        <end position="128"/>
    </location>
</feature>
<dbReference type="Gene3D" id="1.20.120.330">
    <property type="entry name" value="Nucleotidyltransferases domain 2"/>
    <property type="match status" value="1"/>
</dbReference>
<dbReference type="SUPFAM" id="SSF81593">
    <property type="entry name" value="Nucleotidyltransferase substrate binding subunit/domain"/>
    <property type="match status" value="1"/>
</dbReference>
<reference evidence="2" key="1">
    <citation type="journal article" date="2020" name="mSystems">
        <title>Genome- and Community-Level Interaction Insights into Carbon Utilization and Element Cycling Functions of Hydrothermarchaeota in Hydrothermal Sediment.</title>
        <authorList>
            <person name="Zhou Z."/>
            <person name="Liu Y."/>
            <person name="Xu W."/>
            <person name="Pan J."/>
            <person name="Luo Z.H."/>
            <person name="Li M."/>
        </authorList>
    </citation>
    <scope>NUCLEOTIDE SEQUENCE [LARGE SCALE GENOMIC DNA]</scope>
    <source>
        <strain evidence="2">SpSt-1</strain>
    </source>
</reference>
<dbReference type="SMART" id="SM00748">
    <property type="entry name" value="HEPN"/>
    <property type="match status" value="1"/>
</dbReference>
<name>A0A7C5UT58_9CREN</name>
<protein>
    <submittedName>
        <fullName evidence="2">HEPN domain-containing protein</fullName>
    </submittedName>
</protein>
<evidence type="ECO:0000313" key="2">
    <source>
        <dbReference type="EMBL" id="HHR95406.1"/>
    </source>
</evidence>
<proteinExistence type="predicted"/>
<gene>
    <name evidence="2" type="ORF">ENL47_00895</name>
</gene>
<dbReference type="AlphaFoldDB" id="A0A7C5UT58"/>